<dbReference type="GO" id="GO:0000703">
    <property type="term" value="F:oxidized pyrimidine nucleobase lesion DNA N-glycosylase activity"/>
    <property type="evidence" value="ECO:0007669"/>
    <property type="project" value="TreeGrafter"/>
</dbReference>
<feature type="binding site" evidence="11">
    <location>
        <position position="204"/>
    </location>
    <ligand>
        <name>[4Fe-4S] cluster</name>
        <dbReference type="ChEBI" id="CHEBI:49883"/>
    </ligand>
</feature>
<evidence type="ECO:0000256" key="4">
    <source>
        <dbReference type="ARBA" id="ARBA00022763"/>
    </source>
</evidence>
<feature type="binding site" evidence="11">
    <location>
        <position position="210"/>
    </location>
    <ligand>
        <name>[4Fe-4S] cluster</name>
        <dbReference type="ChEBI" id="CHEBI:49883"/>
    </ligand>
</feature>
<keyword evidence="9 11" id="KW-0456">Lyase</keyword>
<evidence type="ECO:0000256" key="9">
    <source>
        <dbReference type="ARBA" id="ARBA00023239"/>
    </source>
</evidence>
<feature type="binding site" evidence="11">
    <location>
        <position position="194"/>
    </location>
    <ligand>
        <name>[4Fe-4S] cluster</name>
        <dbReference type="ChEBI" id="CHEBI:49883"/>
    </ligand>
</feature>
<dbReference type="InterPro" id="IPR005759">
    <property type="entry name" value="Nth"/>
</dbReference>
<dbReference type="GO" id="GO:0006289">
    <property type="term" value="P:nucleotide-excision repair"/>
    <property type="evidence" value="ECO:0007669"/>
    <property type="project" value="TreeGrafter"/>
</dbReference>
<keyword evidence="13" id="KW-0540">Nuclease</keyword>
<proteinExistence type="inferred from homology"/>
<dbReference type="GO" id="GO:0003677">
    <property type="term" value="F:DNA binding"/>
    <property type="evidence" value="ECO:0007669"/>
    <property type="project" value="UniProtKB-UniRule"/>
</dbReference>
<dbReference type="HAMAP" id="MF_00942">
    <property type="entry name" value="Nth"/>
    <property type="match status" value="1"/>
</dbReference>
<comment type="catalytic activity">
    <reaction evidence="11">
        <text>2'-deoxyribonucleotide-(2'-deoxyribose 5'-phosphate)-2'-deoxyribonucleotide-DNA = a 3'-end 2'-deoxyribonucleotide-(2,3-dehydro-2,3-deoxyribose 5'-phosphate)-DNA + a 5'-end 5'-phospho-2'-deoxyribonucleoside-DNA + H(+)</text>
        <dbReference type="Rhea" id="RHEA:66592"/>
        <dbReference type="Rhea" id="RHEA-COMP:13180"/>
        <dbReference type="Rhea" id="RHEA-COMP:16897"/>
        <dbReference type="Rhea" id="RHEA-COMP:17067"/>
        <dbReference type="ChEBI" id="CHEBI:15378"/>
        <dbReference type="ChEBI" id="CHEBI:136412"/>
        <dbReference type="ChEBI" id="CHEBI:157695"/>
        <dbReference type="ChEBI" id="CHEBI:167181"/>
        <dbReference type="EC" id="4.2.99.18"/>
    </reaction>
</comment>
<keyword evidence="3 11" id="KW-0479">Metal-binding</keyword>
<feature type="binding site" evidence="11">
    <location>
        <position position="201"/>
    </location>
    <ligand>
        <name>[4Fe-4S] cluster</name>
        <dbReference type="ChEBI" id="CHEBI:49883"/>
    </ligand>
</feature>
<dbReference type="Pfam" id="PF00633">
    <property type="entry name" value="HHH"/>
    <property type="match status" value="1"/>
</dbReference>
<name>A0A1M5UZA4_9BACT</name>
<dbReference type="Gene3D" id="1.10.340.30">
    <property type="entry name" value="Hypothetical protein, domain 2"/>
    <property type="match status" value="1"/>
</dbReference>
<feature type="domain" description="HhH-GPD" evidence="12">
    <location>
        <begin position="45"/>
        <end position="192"/>
    </location>
</feature>
<evidence type="ECO:0000256" key="2">
    <source>
        <dbReference type="ARBA" id="ARBA00022485"/>
    </source>
</evidence>
<dbReference type="PROSITE" id="PS01155">
    <property type="entry name" value="ENDONUCLEASE_III_2"/>
    <property type="match status" value="1"/>
</dbReference>
<dbReference type="GO" id="GO:0140078">
    <property type="term" value="F:class I DNA-(apurinic or apyrimidinic site) endonuclease activity"/>
    <property type="evidence" value="ECO:0007669"/>
    <property type="project" value="UniProtKB-EC"/>
</dbReference>
<dbReference type="PANTHER" id="PTHR43286">
    <property type="entry name" value="ENDONUCLEASE III-LIKE PROTEIN 1"/>
    <property type="match status" value="1"/>
</dbReference>
<keyword evidence="8 11" id="KW-0234">DNA repair</keyword>
<keyword evidence="5 11" id="KW-0378">Hydrolase</keyword>
<comment type="similarity">
    <text evidence="1 11">Belongs to the Nth/MutY family.</text>
</comment>
<dbReference type="EC" id="4.2.99.18" evidence="11"/>
<sequence>MPATVQVERFLDRLEREVAAYRVPVVDLIAVQTADPYRVLVATILSSRTKDEVTAVASTRLFARAPDVHRLAILAESEIRELIYPVGFYQTKARHLVATAALLLERFDGLVPQTIEALVSLPGVGRKTANLVLAVAFGIPAICVDTHVHRIMNIWGYTKTRTPYETEMALREKLPEYYWLKVNRLLVAFGQKICKPVAPCCDICLLRQDCAQIGVKPRKRAKGR</sequence>
<dbReference type="SUPFAM" id="SSF48150">
    <property type="entry name" value="DNA-glycosylase"/>
    <property type="match status" value="1"/>
</dbReference>
<evidence type="ECO:0000259" key="12">
    <source>
        <dbReference type="SMART" id="SM00478"/>
    </source>
</evidence>
<dbReference type="OrthoDB" id="9800977at2"/>
<evidence type="ECO:0000256" key="8">
    <source>
        <dbReference type="ARBA" id="ARBA00023204"/>
    </source>
</evidence>
<dbReference type="CDD" id="cd00056">
    <property type="entry name" value="ENDO3c"/>
    <property type="match status" value="1"/>
</dbReference>
<dbReference type="GO" id="GO:0006285">
    <property type="term" value="P:base-excision repair, AP site formation"/>
    <property type="evidence" value="ECO:0007669"/>
    <property type="project" value="TreeGrafter"/>
</dbReference>
<dbReference type="Proteomes" id="UP000184139">
    <property type="component" value="Unassembled WGS sequence"/>
</dbReference>
<dbReference type="InterPro" id="IPR000445">
    <property type="entry name" value="HhH_motif"/>
</dbReference>
<evidence type="ECO:0000256" key="1">
    <source>
        <dbReference type="ARBA" id="ARBA00008343"/>
    </source>
</evidence>
<organism evidence="13 14">
    <name type="scientific">Desulfofustis glycolicus DSM 9705</name>
    <dbReference type="NCBI Taxonomy" id="1121409"/>
    <lineage>
        <taxon>Bacteria</taxon>
        <taxon>Pseudomonadati</taxon>
        <taxon>Thermodesulfobacteriota</taxon>
        <taxon>Desulfobulbia</taxon>
        <taxon>Desulfobulbales</taxon>
        <taxon>Desulfocapsaceae</taxon>
        <taxon>Desulfofustis</taxon>
    </lineage>
</organism>
<dbReference type="GO" id="GO:0051539">
    <property type="term" value="F:4 iron, 4 sulfur cluster binding"/>
    <property type="evidence" value="ECO:0007669"/>
    <property type="project" value="UniProtKB-UniRule"/>
</dbReference>
<dbReference type="PANTHER" id="PTHR43286:SF1">
    <property type="entry name" value="ENDONUCLEASE III-LIKE PROTEIN 1"/>
    <property type="match status" value="1"/>
</dbReference>
<dbReference type="Gene3D" id="1.10.1670.10">
    <property type="entry name" value="Helix-hairpin-Helix base-excision DNA repair enzymes (C-terminal)"/>
    <property type="match status" value="1"/>
</dbReference>
<keyword evidence="6 11" id="KW-0408">Iron</keyword>
<evidence type="ECO:0000313" key="14">
    <source>
        <dbReference type="Proteomes" id="UP000184139"/>
    </source>
</evidence>
<reference evidence="13 14" key="1">
    <citation type="submission" date="2016-11" db="EMBL/GenBank/DDBJ databases">
        <authorList>
            <person name="Jaros S."/>
            <person name="Januszkiewicz K."/>
            <person name="Wedrychowicz H."/>
        </authorList>
    </citation>
    <scope>NUCLEOTIDE SEQUENCE [LARGE SCALE GENOMIC DNA]</scope>
    <source>
        <strain evidence="13 14">DSM 9705</strain>
    </source>
</reference>
<dbReference type="InterPro" id="IPR003265">
    <property type="entry name" value="HhH-GPD_domain"/>
</dbReference>
<evidence type="ECO:0000256" key="11">
    <source>
        <dbReference type="HAMAP-Rule" id="MF_00942"/>
    </source>
</evidence>
<evidence type="ECO:0000256" key="6">
    <source>
        <dbReference type="ARBA" id="ARBA00023004"/>
    </source>
</evidence>
<evidence type="ECO:0000313" key="13">
    <source>
        <dbReference type="EMBL" id="SHH68377.1"/>
    </source>
</evidence>
<evidence type="ECO:0000256" key="7">
    <source>
        <dbReference type="ARBA" id="ARBA00023014"/>
    </source>
</evidence>
<dbReference type="InterPro" id="IPR023170">
    <property type="entry name" value="HhH_base_excis_C"/>
</dbReference>
<dbReference type="FunFam" id="1.10.340.30:FF:000001">
    <property type="entry name" value="Endonuclease III"/>
    <property type="match status" value="1"/>
</dbReference>
<dbReference type="RefSeq" id="WP_073374687.1">
    <property type="nucleotide sequence ID" value="NZ_FQXS01000006.1"/>
</dbReference>
<dbReference type="SMART" id="SM00478">
    <property type="entry name" value="ENDO3c"/>
    <property type="match status" value="1"/>
</dbReference>
<keyword evidence="2 11" id="KW-0004">4Fe-4S</keyword>
<protein>
    <recommendedName>
        <fullName evidence="11">Endonuclease III</fullName>
        <ecNumber evidence="11">4.2.99.18</ecNumber>
    </recommendedName>
    <alternativeName>
        <fullName evidence="11">DNA-(apurinic or apyrimidinic site) lyase</fullName>
    </alternativeName>
</protein>
<keyword evidence="14" id="KW-1185">Reference proteome</keyword>
<keyword evidence="7 11" id="KW-0411">Iron-sulfur</keyword>
<keyword evidence="13" id="KW-0255">Endonuclease</keyword>
<keyword evidence="10 11" id="KW-0326">Glycosidase</keyword>
<dbReference type="AlphaFoldDB" id="A0A1M5UZA4"/>
<evidence type="ECO:0000256" key="10">
    <source>
        <dbReference type="ARBA" id="ARBA00023295"/>
    </source>
</evidence>
<dbReference type="EMBL" id="FQXS01000006">
    <property type="protein sequence ID" value="SHH68377.1"/>
    <property type="molecule type" value="Genomic_DNA"/>
</dbReference>
<keyword evidence="11" id="KW-0238">DNA-binding</keyword>
<dbReference type="InterPro" id="IPR004036">
    <property type="entry name" value="Endonuclease-III-like_CS2"/>
</dbReference>
<gene>
    <name evidence="11" type="primary">nth</name>
    <name evidence="13" type="ORF">SAMN02745124_01427</name>
</gene>
<dbReference type="STRING" id="1121409.SAMN02745124_01427"/>
<dbReference type="Pfam" id="PF00730">
    <property type="entry name" value="HhH-GPD"/>
    <property type="match status" value="1"/>
</dbReference>
<dbReference type="GO" id="GO:0046872">
    <property type="term" value="F:metal ion binding"/>
    <property type="evidence" value="ECO:0007669"/>
    <property type="project" value="UniProtKB-KW"/>
</dbReference>
<evidence type="ECO:0000256" key="5">
    <source>
        <dbReference type="ARBA" id="ARBA00022801"/>
    </source>
</evidence>
<dbReference type="PIRSF" id="PIRSF001435">
    <property type="entry name" value="Nth"/>
    <property type="match status" value="1"/>
</dbReference>
<comment type="cofactor">
    <cofactor evidence="11">
        <name>[4Fe-4S] cluster</name>
        <dbReference type="ChEBI" id="CHEBI:49883"/>
    </cofactor>
    <text evidence="11">Binds 1 [4Fe-4S] cluster.</text>
</comment>
<dbReference type="InterPro" id="IPR011257">
    <property type="entry name" value="DNA_glycosylase"/>
</dbReference>
<keyword evidence="4 11" id="KW-0227">DNA damage</keyword>
<comment type="function">
    <text evidence="11">DNA repair enzyme that has both DNA N-glycosylase activity and AP-lyase activity. The DNA N-glycosylase activity releases various damaged pyrimidines from DNA by cleaving the N-glycosidic bond, leaving an AP (apurinic/apyrimidinic) site. The AP-lyase activity cleaves the phosphodiester bond 3' to the AP site by a beta-elimination, leaving a 3'-terminal unsaturated sugar and a product with a terminal 5'-phosphate.</text>
</comment>
<accession>A0A1M5UZA4</accession>
<evidence type="ECO:0000256" key="3">
    <source>
        <dbReference type="ARBA" id="ARBA00022723"/>
    </source>
</evidence>